<proteinExistence type="inferred from homology"/>
<protein>
    <recommendedName>
        <fullName evidence="5">DNA 3'-5' helicase</fullName>
        <ecNumber evidence="5">5.6.2.4</ecNumber>
    </recommendedName>
</protein>
<feature type="compositionally biased region" description="Basic and acidic residues" evidence="6">
    <location>
        <begin position="212"/>
        <end position="239"/>
    </location>
</feature>
<evidence type="ECO:0000256" key="4">
    <source>
        <dbReference type="ARBA" id="ARBA00034617"/>
    </source>
</evidence>
<evidence type="ECO:0000256" key="3">
    <source>
        <dbReference type="ARBA" id="ARBA00022840"/>
    </source>
</evidence>
<feature type="compositionally biased region" description="Basic and acidic residues" evidence="6">
    <location>
        <begin position="1277"/>
        <end position="1289"/>
    </location>
</feature>
<dbReference type="PANTHER" id="PTHR13710:SF145">
    <property type="entry name" value="ATP-DEPENDENT DNA HELICASE"/>
    <property type="match status" value="1"/>
</dbReference>
<dbReference type="GO" id="GO:0005694">
    <property type="term" value="C:chromosome"/>
    <property type="evidence" value="ECO:0007669"/>
    <property type="project" value="TreeGrafter"/>
</dbReference>
<feature type="compositionally biased region" description="Low complexity" evidence="6">
    <location>
        <begin position="1822"/>
        <end position="1837"/>
    </location>
</feature>
<feature type="compositionally biased region" description="Polar residues" evidence="6">
    <location>
        <begin position="1197"/>
        <end position="1224"/>
    </location>
</feature>
<dbReference type="GO" id="GO:0005524">
    <property type="term" value="F:ATP binding"/>
    <property type="evidence" value="ECO:0007669"/>
    <property type="project" value="UniProtKB-KW"/>
</dbReference>
<feature type="domain" description="Helicase ATP-binding" evidence="7">
    <location>
        <begin position="1370"/>
        <end position="1530"/>
    </location>
</feature>
<dbReference type="PROSITE" id="PS51194">
    <property type="entry name" value="HELICASE_CTER"/>
    <property type="match status" value="1"/>
</dbReference>
<organism evidence="9 10">
    <name type="scientific">Leucocoprinus leucothites</name>
    <dbReference type="NCBI Taxonomy" id="201217"/>
    <lineage>
        <taxon>Eukaryota</taxon>
        <taxon>Fungi</taxon>
        <taxon>Dikarya</taxon>
        <taxon>Basidiomycota</taxon>
        <taxon>Agaricomycotina</taxon>
        <taxon>Agaricomycetes</taxon>
        <taxon>Agaricomycetidae</taxon>
        <taxon>Agaricales</taxon>
        <taxon>Agaricineae</taxon>
        <taxon>Agaricaceae</taxon>
        <taxon>Leucocoprinus</taxon>
    </lineage>
</organism>
<evidence type="ECO:0000259" key="7">
    <source>
        <dbReference type="PROSITE" id="PS51192"/>
    </source>
</evidence>
<feature type="compositionally biased region" description="Low complexity" evidence="6">
    <location>
        <begin position="1866"/>
        <end position="2055"/>
    </location>
</feature>
<comment type="caution">
    <text evidence="9">The sequence shown here is derived from an EMBL/GenBank/DDBJ whole genome shotgun (WGS) entry which is preliminary data.</text>
</comment>
<dbReference type="InterPro" id="IPR001650">
    <property type="entry name" value="Helicase_C-like"/>
</dbReference>
<evidence type="ECO:0000256" key="2">
    <source>
        <dbReference type="ARBA" id="ARBA00022741"/>
    </source>
</evidence>
<dbReference type="GO" id="GO:0003676">
    <property type="term" value="F:nucleic acid binding"/>
    <property type="evidence" value="ECO:0007669"/>
    <property type="project" value="InterPro"/>
</dbReference>
<dbReference type="InterPro" id="IPR014001">
    <property type="entry name" value="Helicase_ATP-bd"/>
</dbReference>
<comment type="catalytic activity">
    <reaction evidence="4">
        <text>Couples ATP hydrolysis with the unwinding of duplex DNA by translocating in the 3'-5' direction.</text>
        <dbReference type="EC" id="5.6.2.4"/>
    </reaction>
</comment>
<comment type="similarity">
    <text evidence="1">Belongs to the helicase family. RecQ subfamily.</text>
</comment>
<dbReference type="InterPro" id="IPR027417">
    <property type="entry name" value="P-loop_NTPase"/>
</dbReference>
<dbReference type="EC" id="5.6.2.4" evidence="5"/>
<evidence type="ECO:0000313" key="10">
    <source>
        <dbReference type="Proteomes" id="UP000559027"/>
    </source>
</evidence>
<dbReference type="EMBL" id="JAACJO010000010">
    <property type="protein sequence ID" value="KAF5353201.1"/>
    <property type="molecule type" value="Genomic_DNA"/>
</dbReference>
<feature type="region of interest" description="Disordered" evidence="6">
    <location>
        <begin position="1"/>
        <end position="21"/>
    </location>
</feature>
<reference evidence="9 10" key="1">
    <citation type="journal article" date="2020" name="ISME J.">
        <title>Uncovering the hidden diversity of litter-decomposition mechanisms in mushroom-forming fungi.</title>
        <authorList>
            <person name="Floudas D."/>
            <person name="Bentzer J."/>
            <person name="Ahren D."/>
            <person name="Johansson T."/>
            <person name="Persson P."/>
            <person name="Tunlid A."/>
        </authorList>
    </citation>
    <scope>NUCLEOTIDE SEQUENCE [LARGE SCALE GENOMIC DNA]</scope>
    <source>
        <strain evidence="9 10">CBS 146.42</strain>
    </source>
</reference>
<dbReference type="Proteomes" id="UP000559027">
    <property type="component" value="Unassembled WGS sequence"/>
</dbReference>
<feature type="region of interest" description="Disordered" evidence="6">
    <location>
        <begin position="1173"/>
        <end position="1289"/>
    </location>
</feature>
<accession>A0A8H5FXV4</accession>
<gene>
    <name evidence="9" type="ORF">D9756_007767</name>
</gene>
<evidence type="ECO:0000259" key="8">
    <source>
        <dbReference type="PROSITE" id="PS51194"/>
    </source>
</evidence>
<feature type="region of interest" description="Disordered" evidence="6">
    <location>
        <begin position="1818"/>
        <end position="1844"/>
    </location>
</feature>
<evidence type="ECO:0000256" key="1">
    <source>
        <dbReference type="ARBA" id="ARBA00005446"/>
    </source>
</evidence>
<dbReference type="SMART" id="SM00487">
    <property type="entry name" value="DEXDc"/>
    <property type="match status" value="1"/>
</dbReference>
<dbReference type="OrthoDB" id="3151137at2759"/>
<keyword evidence="3" id="KW-0067">ATP-binding</keyword>
<name>A0A8H5FXV4_9AGAR</name>
<evidence type="ECO:0000313" key="9">
    <source>
        <dbReference type="EMBL" id="KAF5353201.1"/>
    </source>
</evidence>
<dbReference type="Pfam" id="PF00271">
    <property type="entry name" value="Helicase_C"/>
    <property type="match status" value="1"/>
</dbReference>
<evidence type="ECO:0000256" key="6">
    <source>
        <dbReference type="SAM" id="MobiDB-lite"/>
    </source>
</evidence>
<dbReference type="Gene3D" id="3.40.50.300">
    <property type="entry name" value="P-loop containing nucleotide triphosphate hydrolases"/>
    <property type="match status" value="2"/>
</dbReference>
<evidence type="ECO:0000256" key="5">
    <source>
        <dbReference type="ARBA" id="ARBA00034808"/>
    </source>
</evidence>
<dbReference type="Pfam" id="PF00270">
    <property type="entry name" value="DEAD"/>
    <property type="match status" value="1"/>
</dbReference>
<keyword evidence="10" id="KW-1185">Reference proteome</keyword>
<sequence>MSTANKNPRKHAGSSDAQQDEKTNKKIIFQCCHCHKTIEVETQNQRNVHVAGCRPKTVTVGGKEYAVHRDEGGYYHCKCTGDCKGKYASFQTIVNHLVVPGVGWKDNGEGAEKDRPIAGLRHIGIDDTDEEKVELMEGDSAEIRSGVKMIIQEIQPQVFSDEDGGKKGENKIESIIPESNLMKRRGAKKKQEHRIGLDQVSKNFVNTLVTKPSKDEGPYKKIQAEGEPTKKRVVKEVNEHSSSGKNPDTTKALEVSTNNTNSLAPTREKTPKWISQGSAEPKPGASAEKSARQKNSGLPAEVTSQNSQADTPGVQMGSAPAEKDPEERSTDISTPEKLKLSPKNHKSSFSPYIGRDLIPKPKLLPFCLYFQETLKLLICPTCSVALTPDIALDHVRNLHEESGLKGKKIKEPYMEVCKELQLAGNYPDWEKLYGGPALGGLMLYESALLCDHGRCQQIHSTAAAMKTHHQKVHSTKPVPKSWPMVAAQRLNNGDQNSLFRVKALDTYAGSHKDSWDTWLDELDDQIKSIVRPVNLNNPDPRNVNAWLKTTGWAEHAGGHSSAFLFSLVAAPAKNEFPKLREAIDYIFSKAMHFLNDTPPMILRKLNTSDSKSAISHYPFRKLQTSGSLSNYANILSRLVSFLIRPKGDYVLPLPDHIQELAENIGKMKPRSGIDPASPDADFVQYAKLIVNLLISVWTRLWDPSNENSIGDPTMCFVALSSIDGSGTWMHPKLVTPTIASLFFSIRSIFLFHIHNTTTLGESVRRRFALIEIWKDESKESTWSELCSLQHLATAYARSQPSLPRYIWLDDQNTRCLWKGHEITLFQLQNMARELLRLQYKSFVEDVMLGFNIRLDYKRIWDDLSDDAPHYGFVEDSANAELDQHNLLMQCIRNDPRRRKEFLVGTLPDGKPLWNPTRVRQWLAAYAEFLLLLMASIEVMAGSPSRGTEMTCIHIRNTPTRTRGLYVLGDHVAIVCQYTKTSNLTSQDSLLPHGLDAFNSDFIAHVVFVTHPFAQRLISFLYPNNPEFVKLYHTHLFVNVTKEFGTEDLTRILKSVTLSTLKVSMGLSDYRQTSIAFQRVHCSRFEKLMQMDDEDTPGALQAGHSRATENMHYGRNASFLGNVADDIAMPLVVASTDWQTILRIPKGGQVLPYTLLETEDRWCKYISPEISPFLRPDKLNSTRKEKNGTHHTPGGSAFPSTLPSPNQPQIQNMQLPPRNTQSSTAEFGASKSDSEKCDMPEEDFGVSHLDLSGNRSNYAPTINVSPLPQSNTVPDHPNATDRWMDNSEDSRSSINLYWSKDEVMEEANRNDAQGAKSGGNENRADGHVGPGNIVINDYESNLNEKALMALRKLLKDPSANWVSPHQKNAVLAAVRRQNDVVVSLPTGSGKTMIPAIPAYLNKTRTTCIIVPFISLLDDYSRRLLSWGISFVLFDGIMSKFPENCSVVLSTVEMAITESFRSCVFLAHRSAKLQALFIDEVHEIHAAKDYRPAMKTAQMLRSAGCPIVLMSATIPPPMEPHLIDTLNLIPDNLTVVRASSNRPELEYIIAERVQTDSAHKELLLGIINNEQALSTSLDDRGLVFVSDRAQGYSAAKDLNCGFYHAQLNKNQRQEVVTKWTSGTNRVMVCTTAYSAGNDYPHVRYVIWYGTPFDMITTIQAMGRAGRDGDSARCYIIPLDKIGPKQVEEDPLDLIGRQAMYDLLWNSNECIRLSLTRFNDGNGVSCDDSKNIKCSFCKDGTFRNPLKKQCIQKFPLPPSAENGRPAPKYTSSSSKTILLPAPCNKPPPHQCQLQTQVVESYFFQGDEAGEVLVPSTSQLSRYPLSSKSSHHPSSSNSSHYPPSPKSLHYSLLPEEVLVPSTSQLLQYPLSSKSSHYSPSSSSSHYPPSLKSSHYPSSPKSSHYPASSNSSHYPPSPGSSHHPSSPKSSHYPASSNSSHYPASSNSSHYPASSNSSHYPTSSNSSHYPASSNSSHYPASSNSSHYPASSNSSHYPASSNSSHYPASSNSSHYPASSNSSHYPASSNSSHYPASSNSSYYPPSSNSSHYPSSSKSLHYPSESNFSSAGKGKRPASDVFHEKAREVKLRKVQKDLADERYASRLRSALRMLENICSACLVSQSDGTVTGHKANGCDILKGPEFTAFRTWRRKVSLKYNIHGDYCTCCWMPQMKEAVHPNIPPGTKAADTCPYPDLIPPLLYLVYHTARWCEMAQGHFKTTWDTDTHYAKWLSGPPVLGHRSNIAAVMLWYVEDIWEKQPSGDLSDDG</sequence>
<keyword evidence="2" id="KW-0547">Nucleotide-binding</keyword>
<dbReference type="SUPFAM" id="SSF52540">
    <property type="entry name" value="P-loop containing nucleoside triphosphate hydrolases"/>
    <property type="match status" value="1"/>
</dbReference>
<feature type="compositionally biased region" description="Basic and acidic residues" evidence="6">
    <location>
        <begin position="1174"/>
        <end position="1187"/>
    </location>
</feature>
<feature type="region of interest" description="Disordered" evidence="6">
    <location>
        <begin position="1866"/>
        <end position="2075"/>
    </location>
</feature>
<feature type="compositionally biased region" description="Basic and acidic residues" evidence="6">
    <location>
        <begin position="321"/>
        <end position="339"/>
    </location>
</feature>
<dbReference type="InterPro" id="IPR011545">
    <property type="entry name" value="DEAD/DEAH_box_helicase_dom"/>
</dbReference>
<feature type="compositionally biased region" description="Polar residues" evidence="6">
    <location>
        <begin position="1252"/>
        <end position="1272"/>
    </location>
</feature>
<dbReference type="GO" id="GO:0005634">
    <property type="term" value="C:nucleus"/>
    <property type="evidence" value="ECO:0007669"/>
    <property type="project" value="TreeGrafter"/>
</dbReference>
<feature type="region of interest" description="Disordered" evidence="6">
    <location>
        <begin position="210"/>
        <end position="346"/>
    </location>
</feature>
<feature type="compositionally biased region" description="Polar residues" evidence="6">
    <location>
        <begin position="240"/>
        <end position="264"/>
    </location>
</feature>
<dbReference type="GO" id="GO:0043138">
    <property type="term" value="F:3'-5' DNA helicase activity"/>
    <property type="evidence" value="ECO:0007669"/>
    <property type="project" value="UniProtKB-EC"/>
</dbReference>
<dbReference type="PANTHER" id="PTHR13710">
    <property type="entry name" value="DNA HELICASE RECQ FAMILY MEMBER"/>
    <property type="match status" value="1"/>
</dbReference>
<dbReference type="SMART" id="SM00490">
    <property type="entry name" value="HELICc"/>
    <property type="match status" value="1"/>
</dbReference>
<dbReference type="PROSITE" id="PS51192">
    <property type="entry name" value="HELICASE_ATP_BIND_1"/>
    <property type="match status" value="1"/>
</dbReference>
<feature type="domain" description="Helicase C-terminal" evidence="8">
    <location>
        <begin position="1566"/>
        <end position="1716"/>
    </location>
</feature>